<dbReference type="GO" id="GO:0003700">
    <property type="term" value="F:DNA-binding transcription factor activity"/>
    <property type="evidence" value="ECO:0007669"/>
    <property type="project" value="InterPro"/>
</dbReference>
<dbReference type="InterPro" id="IPR018060">
    <property type="entry name" value="HTH_AraC"/>
</dbReference>
<evidence type="ECO:0000259" key="4">
    <source>
        <dbReference type="PROSITE" id="PS01124"/>
    </source>
</evidence>
<dbReference type="PROSITE" id="PS01124">
    <property type="entry name" value="HTH_ARAC_FAMILY_2"/>
    <property type="match status" value="1"/>
</dbReference>
<dbReference type="RefSeq" id="WP_042577017.1">
    <property type="nucleotide sequence ID" value="NZ_JXQQ01000005.1"/>
</dbReference>
<dbReference type="AlphaFoldDB" id="A0A0D0N177"/>
<comment type="caution">
    <text evidence="5">The sequence shown here is derived from an EMBL/GenBank/DDBJ whole genome shotgun (WGS) entry which is preliminary data.</text>
</comment>
<organism evidence="5 6">
    <name type="scientific">Variovorax paradoxus</name>
    <dbReference type="NCBI Taxonomy" id="34073"/>
    <lineage>
        <taxon>Bacteria</taxon>
        <taxon>Pseudomonadati</taxon>
        <taxon>Pseudomonadota</taxon>
        <taxon>Betaproteobacteria</taxon>
        <taxon>Burkholderiales</taxon>
        <taxon>Comamonadaceae</taxon>
        <taxon>Variovorax</taxon>
    </lineage>
</organism>
<dbReference type="InterPro" id="IPR018062">
    <property type="entry name" value="HTH_AraC-typ_CS"/>
</dbReference>
<dbReference type="Gene3D" id="1.10.10.60">
    <property type="entry name" value="Homeodomain-like"/>
    <property type="match status" value="1"/>
</dbReference>
<name>A0A0D0N177_VARPD</name>
<evidence type="ECO:0000256" key="2">
    <source>
        <dbReference type="ARBA" id="ARBA00023125"/>
    </source>
</evidence>
<dbReference type="Proteomes" id="UP000032067">
    <property type="component" value="Unassembled WGS sequence"/>
</dbReference>
<dbReference type="Pfam" id="PF12833">
    <property type="entry name" value="HTH_18"/>
    <property type="match status" value="1"/>
</dbReference>
<dbReference type="GO" id="GO:0043565">
    <property type="term" value="F:sequence-specific DNA binding"/>
    <property type="evidence" value="ECO:0007669"/>
    <property type="project" value="InterPro"/>
</dbReference>
<dbReference type="EMBL" id="JXQQ01000005">
    <property type="protein sequence ID" value="KIQ36849.1"/>
    <property type="molecule type" value="Genomic_DNA"/>
</dbReference>
<dbReference type="Pfam" id="PF12852">
    <property type="entry name" value="Cupin_6"/>
    <property type="match status" value="1"/>
</dbReference>
<dbReference type="InterPro" id="IPR032783">
    <property type="entry name" value="AraC_lig"/>
</dbReference>
<dbReference type="SUPFAM" id="SSF46689">
    <property type="entry name" value="Homeodomain-like"/>
    <property type="match status" value="2"/>
</dbReference>
<evidence type="ECO:0000256" key="3">
    <source>
        <dbReference type="ARBA" id="ARBA00023163"/>
    </source>
</evidence>
<dbReference type="PROSITE" id="PS00041">
    <property type="entry name" value="HTH_ARAC_FAMILY_1"/>
    <property type="match status" value="1"/>
</dbReference>
<feature type="domain" description="HTH araC/xylS-type" evidence="4">
    <location>
        <begin position="193"/>
        <end position="290"/>
    </location>
</feature>
<reference evidence="5 6" key="1">
    <citation type="submission" date="2014-12" db="EMBL/GenBank/DDBJ databases">
        <title>16Stimator: statistical estimation of ribosomal gene copy numbers from draft genome assemblies.</title>
        <authorList>
            <person name="Perisin M.A."/>
            <person name="Vetter M."/>
            <person name="Gilbert J.A."/>
            <person name="Bergelson J."/>
        </authorList>
    </citation>
    <scope>NUCLEOTIDE SEQUENCE [LARGE SCALE GENOMIC DNA]</scope>
    <source>
        <strain evidence="5 6">MEDvA23</strain>
    </source>
</reference>
<evidence type="ECO:0000256" key="1">
    <source>
        <dbReference type="ARBA" id="ARBA00023015"/>
    </source>
</evidence>
<evidence type="ECO:0000313" key="6">
    <source>
        <dbReference type="Proteomes" id="UP000032067"/>
    </source>
</evidence>
<proteinExistence type="predicted"/>
<protein>
    <submittedName>
        <fullName evidence="5">AraC family transcriptional regulator</fullName>
    </submittedName>
</protein>
<sequence length="292" mass="31410">MSNVAAAAAAPPLDRLSALLERFHVRAHLFHSGPLCGVTTFAAKEGRGFLHVLRRGEMVVTHRARAGVPRKVVVKEPSLLFYPRPLAHDFHNAPSEGSDFVCATLDFEGGGAHPLVRALPALIRLPLHAVDGLEQSLGLLFSETTRVQCGHRLLADRLFEVVLIQLLRWLLDHPQEAGLPAGLLTGLGDAQLARVLVALHEQPGEPWMLEQMAAKAGMSRSAFAARFKAVVGATPADYLAGWRLTIAQAALRGGASVKTVADELGYANASALSRLFAQKLGASPREWLARQS</sequence>
<dbReference type="InterPro" id="IPR009057">
    <property type="entry name" value="Homeodomain-like_sf"/>
</dbReference>
<evidence type="ECO:0000313" key="5">
    <source>
        <dbReference type="EMBL" id="KIQ36849.1"/>
    </source>
</evidence>
<dbReference type="SMART" id="SM00342">
    <property type="entry name" value="HTH_ARAC"/>
    <property type="match status" value="1"/>
</dbReference>
<dbReference type="PANTHER" id="PTHR46796:SF7">
    <property type="entry name" value="ARAC FAMILY TRANSCRIPTIONAL REGULATOR"/>
    <property type="match status" value="1"/>
</dbReference>
<gene>
    <name evidence="5" type="ORF">RT97_01555</name>
</gene>
<dbReference type="PANTHER" id="PTHR46796">
    <property type="entry name" value="HTH-TYPE TRANSCRIPTIONAL ACTIVATOR RHAS-RELATED"/>
    <property type="match status" value="1"/>
</dbReference>
<dbReference type="OrthoDB" id="9789899at2"/>
<keyword evidence="2" id="KW-0238">DNA-binding</keyword>
<keyword evidence="3" id="KW-0804">Transcription</keyword>
<dbReference type="InterPro" id="IPR050204">
    <property type="entry name" value="AraC_XylS_family_regulators"/>
</dbReference>
<keyword evidence="1" id="KW-0805">Transcription regulation</keyword>
<accession>A0A0D0N177</accession>